<accession>A0A1I7HDS3</accession>
<gene>
    <name evidence="4" type="ORF">SAMN05216508_11543</name>
</gene>
<keyword evidence="2" id="KW-0812">Transmembrane</keyword>
<dbReference type="PANTHER" id="PTHR46558">
    <property type="entry name" value="TRACRIPTIONAL REGULATORY PROTEIN-RELATED-RELATED"/>
    <property type="match status" value="1"/>
</dbReference>
<evidence type="ECO:0000313" key="4">
    <source>
        <dbReference type="EMBL" id="SFU58772.1"/>
    </source>
</evidence>
<feature type="domain" description="HTH cro/C1-type" evidence="3">
    <location>
        <begin position="10"/>
        <end position="64"/>
    </location>
</feature>
<protein>
    <submittedName>
        <fullName evidence="4">Transcriptional regulator, contains XRE-family HTH domain</fullName>
    </submittedName>
</protein>
<keyword evidence="2" id="KW-0472">Membrane</keyword>
<evidence type="ECO:0000256" key="2">
    <source>
        <dbReference type="SAM" id="Phobius"/>
    </source>
</evidence>
<organism evidence="4 5">
    <name type="scientific">Eubacterium pyruvativorans</name>
    <dbReference type="NCBI Taxonomy" id="155865"/>
    <lineage>
        <taxon>Bacteria</taxon>
        <taxon>Bacillati</taxon>
        <taxon>Bacillota</taxon>
        <taxon>Clostridia</taxon>
        <taxon>Eubacteriales</taxon>
        <taxon>Eubacteriaceae</taxon>
        <taxon>Eubacterium</taxon>
    </lineage>
</organism>
<evidence type="ECO:0000313" key="5">
    <source>
        <dbReference type="Proteomes" id="UP000198817"/>
    </source>
</evidence>
<feature type="transmembrane region" description="Helical" evidence="2">
    <location>
        <begin position="100"/>
        <end position="120"/>
    </location>
</feature>
<dbReference type="STRING" id="155865.SAMN05216515_11644"/>
<keyword evidence="2" id="KW-1133">Transmembrane helix</keyword>
<dbReference type="OrthoDB" id="9813152at2"/>
<keyword evidence="5" id="KW-1185">Reference proteome</keyword>
<dbReference type="SMART" id="SM00530">
    <property type="entry name" value="HTH_XRE"/>
    <property type="match status" value="1"/>
</dbReference>
<sequence>MDPVKVGSFLKTLRKEKNMTQENAAEQLHVSSRTISRWETGTNMPDIGMLVEIADYYQVSIPEIIQGERKSENMNEETRETAAAMADYSRNEVRRGKTKITGVLLSAFGIFVIISALMVLPGESSWGSIYSVLGSLFLVPGIYLLTRPLIAGRSLRILTVIGCILLLFGFFSVTDYLAVKELHQVPRFRYQTVYESGHPDRLIYKTLFFDAVRENPGSAGEQVYILKK</sequence>
<dbReference type="GO" id="GO:0003677">
    <property type="term" value="F:DNA binding"/>
    <property type="evidence" value="ECO:0007669"/>
    <property type="project" value="UniProtKB-KW"/>
</dbReference>
<dbReference type="InterPro" id="IPR001387">
    <property type="entry name" value="Cro/C1-type_HTH"/>
</dbReference>
<evidence type="ECO:0000256" key="1">
    <source>
        <dbReference type="ARBA" id="ARBA00023125"/>
    </source>
</evidence>
<dbReference type="CDD" id="cd00093">
    <property type="entry name" value="HTH_XRE"/>
    <property type="match status" value="1"/>
</dbReference>
<dbReference type="AlphaFoldDB" id="A0A1I7HDS3"/>
<reference evidence="4 5" key="1">
    <citation type="submission" date="2016-10" db="EMBL/GenBank/DDBJ databases">
        <authorList>
            <person name="de Groot N.N."/>
        </authorList>
    </citation>
    <scope>NUCLEOTIDE SEQUENCE [LARGE SCALE GENOMIC DNA]</scope>
    <source>
        <strain evidence="4 5">KHGC13</strain>
    </source>
</reference>
<dbReference type="EMBL" id="FPBT01000015">
    <property type="protein sequence ID" value="SFU58772.1"/>
    <property type="molecule type" value="Genomic_DNA"/>
</dbReference>
<dbReference type="PROSITE" id="PS50943">
    <property type="entry name" value="HTH_CROC1"/>
    <property type="match status" value="1"/>
</dbReference>
<name>A0A1I7HDS3_9FIRM</name>
<dbReference type="InterPro" id="IPR010982">
    <property type="entry name" value="Lambda_DNA-bd_dom_sf"/>
</dbReference>
<proteinExistence type="predicted"/>
<dbReference type="PANTHER" id="PTHR46558:SF11">
    <property type="entry name" value="HTH-TYPE TRANSCRIPTIONAL REGULATOR XRE"/>
    <property type="match status" value="1"/>
</dbReference>
<dbReference type="Pfam" id="PF01381">
    <property type="entry name" value="HTH_3"/>
    <property type="match status" value="1"/>
</dbReference>
<keyword evidence="1" id="KW-0238">DNA-binding</keyword>
<dbReference type="Gene3D" id="1.10.260.40">
    <property type="entry name" value="lambda repressor-like DNA-binding domains"/>
    <property type="match status" value="1"/>
</dbReference>
<feature type="transmembrane region" description="Helical" evidence="2">
    <location>
        <begin position="157"/>
        <end position="179"/>
    </location>
</feature>
<dbReference type="SUPFAM" id="SSF47413">
    <property type="entry name" value="lambda repressor-like DNA-binding domains"/>
    <property type="match status" value="1"/>
</dbReference>
<feature type="transmembrane region" description="Helical" evidence="2">
    <location>
        <begin position="126"/>
        <end position="145"/>
    </location>
</feature>
<dbReference type="RefSeq" id="WP_090471457.1">
    <property type="nucleotide sequence ID" value="NZ_FOWF01000016.1"/>
</dbReference>
<dbReference type="Proteomes" id="UP000198817">
    <property type="component" value="Unassembled WGS sequence"/>
</dbReference>
<evidence type="ECO:0000259" key="3">
    <source>
        <dbReference type="PROSITE" id="PS50943"/>
    </source>
</evidence>